<keyword evidence="8" id="KW-1185">Reference proteome</keyword>
<evidence type="ECO:0000256" key="2">
    <source>
        <dbReference type="ARBA" id="ARBA00022692"/>
    </source>
</evidence>
<dbReference type="Pfam" id="PF19803">
    <property type="entry name" value="DUF6286"/>
    <property type="match status" value="1"/>
</dbReference>
<protein>
    <recommendedName>
        <fullName evidence="6">DUF6286 domain-containing protein</fullName>
    </recommendedName>
</protein>
<sequence length="195" mass="20686">MTTAVGRLPQADRAARKGARRVFRPRRLWPALVAAILLTAVGAVVAIEVISTLAGHPTKLFPYEKITNWLTETSWNAVAAVAIAAGLIVLGLFFLLEGVVPGHTSLVRLRSDDPDLVLGVTRKGLRTAVADAAHSVDLVSDVRRVKVHGKRVTLAISSPVRSGDLKETVAAAVRSRLDELGALEGGTVTVRHKGA</sequence>
<feature type="transmembrane region" description="Helical" evidence="5">
    <location>
        <begin position="74"/>
        <end position="96"/>
    </location>
</feature>
<gene>
    <name evidence="7" type="ORF">J4573_04860</name>
</gene>
<evidence type="ECO:0000256" key="5">
    <source>
        <dbReference type="SAM" id="Phobius"/>
    </source>
</evidence>
<feature type="transmembrane region" description="Helical" evidence="5">
    <location>
        <begin position="28"/>
        <end position="54"/>
    </location>
</feature>
<feature type="domain" description="DUF6286" evidence="6">
    <location>
        <begin position="89"/>
        <end position="191"/>
    </location>
</feature>
<evidence type="ECO:0000259" key="6">
    <source>
        <dbReference type="Pfam" id="PF19803"/>
    </source>
</evidence>
<evidence type="ECO:0000313" key="7">
    <source>
        <dbReference type="EMBL" id="MBO2446408.1"/>
    </source>
</evidence>
<keyword evidence="2 5" id="KW-0812">Transmembrane</keyword>
<dbReference type="Gene3D" id="1.10.3720.10">
    <property type="entry name" value="MetI-like"/>
    <property type="match status" value="1"/>
</dbReference>
<comment type="caution">
    <text evidence="7">The sequence shown here is derived from an EMBL/GenBank/DDBJ whole genome shotgun (WGS) entry which is preliminary data.</text>
</comment>
<evidence type="ECO:0000256" key="3">
    <source>
        <dbReference type="ARBA" id="ARBA00022989"/>
    </source>
</evidence>
<dbReference type="AlphaFoldDB" id="A0A939T2D4"/>
<keyword evidence="3 5" id="KW-1133">Transmembrane helix</keyword>
<organism evidence="7 8">
    <name type="scientific">Actinomadura barringtoniae</name>
    <dbReference type="NCBI Taxonomy" id="1427535"/>
    <lineage>
        <taxon>Bacteria</taxon>
        <taxon>Bacillati</taxon>
        <taxon>Actinomycetota</taxon>
        <taxon>Actinomycetes</taxon>
        <taxon>Streptosporangiales</taxon>
        <taxon>Thermomonosporaceae</taxon>
        <taxon>Actinomadura</taxon>
    </lineage>
</organism>
<name>A0A939T2D4_9ACTN</name>
<comment type="subcellular location">
    <subcellularLocation>
        <location evidence="1">Membrane</location>
        <topology evidence="1">Multi-pass membrane protein</topology>
    </subcellularLocation>
</comment>
<dbReference type="GO" id="GO:0016020">
    <property type="term" value="C:membrane"/>
    <property type="evidence" value="ECO:0007669"/>
    <property type="project" value="UniProtKB-SubCell"/>
</dbReference>
<evidence type="ECO:0000313" key="8">
    <source>
        <dbReference type="Proteomes" id="UP000669179"/>
    </source>
</evidence>
<accession>A0A939T2D4</accession>
<dbReference type="EMBL" id="JAGEOJ010000002">
    <property type="protein sequence ID" value="MBO2446408.1"/>
    <property type="molecule type" value="Genomic_DNA"/>
</dbReference>
<dbReference type="InterPro" id="IPR046253">
    <property type="entry name" value="DUF6286"/>
</dbReference>
<dbReference type="Proteomes" id="UP000669179">
    <property type="component" value="Unassembled WGS sequence"/>
</dbReference>
<dbReference type="InterPro" id="IPR035906">
    <property type="entry name" value="MetI-like_sf"/>
</dbReference>
<evidence type="ECO:0000256" key="1">
    <source>
        <dbReference type="ARBA" id="ARBA00004141"/>
    </source>
</evidence>
<proteinExistence type="predicted"/>
<reference evidence="7" key="1">
    <citation type="submission" date="2021-03" db="EMBL/GenBank/DDBJ databases">
        <authorList>
            <person name="Kanchanasin P."/>
            <person name="Saeng-In P."/>
            <person name="Phongsopitanun W."/>
            <person name="Yuki M."/>
            <person name="Kudo T."/>
            <person name="Ohkuma M."/>
            <person name="Tanasupawat S."/>
        </authorList>
    </citation>
    <scope>NUCLEOTIDE SEQUENCE</scope>
    <source>
        <strain evidence="7">GKU 128</strain>
    </source>
</reference>
<keyword evidence="4 5" id="KW-0472">Membrane</keyword>
<dbReference type="RefSeq" id="WP_208254016.1">
    <property type="nucleotide sequence ID" value="NZ_JAGEOJ010000002.1"/>
</dbReference>
<evidence type="ECO:0000256" key="4">
    <source>
        <dbReference type="ARBA" id="ARBA00023136"/>
    </source>
</evidence>